<dbReference type="Pfam" id="PF22942">
    <property type="entry name" value="DUF7025"/>
    <property type="match status" value="1"/>
</dbReference>
<dbReference type="Pfam" id="PF00004">
    <property type="entry name" value="AAA"/>
    <property type="match status" value="1"/>
</dbReference>
<dbReference type="SUPFAM" id="SSF52540">
    <property type="entry name" value="P-loop containing nucleoside triphosphate hydrolases"/>
    <property type="match status" value="1"/>
</dbReference>
<reference evidence="3 4" key="1">
    <citation type="journal article" date="2024" name="Commun. Biol.">
        <title>Comparative genomic analysis of thermophilic fungi reveals convergent evolutionary adaptations and gene losses.</title>
        <authorList>
            <person name="Steindorff A.S."/>
            <person name="Aguilar-Pontes M.V."/>
            <person name="Robinson A.J."/>
            <person name="Andreopoulos B."/>
            <person name="LaButti K."/>
            <person name="Kuo A."/>
            <person name="Mondo S."/>
            <person name="Riley R."/>
            <person name="Otillar R."/>
            <person name="Haridas S."/>
            <person name="Lipzen A."/>
            <person name="Grimwood J."/>
            <person name="Schmutz J."/>
            <person name="Clum A."/>
            <person name="Reid I.D."/>
            <person name="Moisan M.C."/>
            <person name="Butler G."/>
            <person name="Nguyen T.T.M."/>
            <person name="Dewar K."/>
            <person name="Conant G."/>
            <person name="Drula E."/>
            <person name="Henrissat B."/>
            <person name="Hansel C."/>
            <person name="Singer S."/>
            <person name="Hutchinson M.I."/>
            <person name="de Vries R.P."/>
            <person name="Natvig D.O."/>
            <person name="Powell A.J."/>
            <person name="Tsang A."/>
            <person name="Grigoriev I.V."/>
        </authorList>
    </citation>
    <scope>NUCLEOTIDE SEQUENCE [LARGE SCALE GENOMIC DNA]</scope>
    <source>
        <strain evidence="3 4">CBS 494.80</strain>
    </source>
</reference>
<proteinExistence type="predicted"/>
<sequence>MAKATVVETLAAKDAVVKSGIENDTIVSKSSNETSTVTTPAIMSPPQEPGVICEIKDLYQGSASCDCCMTWAATPQKKVTTAVVTDTSGYAILARKSEGHGDSGRDLKLHSIVVQSSLIRKVLDTALKGYPGIATGLENFTVEAPFACFYHRWTALVDAYTTSIGETAQHLGLLINLLDAEFRDTQKDVADLLKNNVIEHRHLWTIFQPGHYILTKTHGQDSVLLLDAVAEYDDTFHGGNRGYMLTGSYIDYDGSMTGFGTTKIKISEFKGTMALTDLQALPFLMHPDRESIERKRVAEGKRFAAFRTGEFQEYAGRAFTETSDRREDSTVTETQVNGRVMIDPFAYFQFKDHDGLSLRHLGVPAPIIYSNNYRPHRGPPPPPPRYHSPPPRRVLYIEDPHRRSKRPQDTEQKELTDNELLICVPFVRGYSFKSKDWVLLNIENLRPVQWNEDLFDNLVLPTEEKDLLLALAKSHCDEKMNTFDDFVIGKGKGMVILLDGPPGVGKTLTAESVAETMKAPLYTMSAGELGTQSDDVEKRLSDILEMASMWNAILLIDEADIFMEQRTVSELERNELVAIFLRHIEYFHGIMILTTNRIETMDLAFDSRVDIRLHYPDLPASSRRQIWANFIARLPENLTASTNGSEGSEGSGGSKGFSDEDLMKLGELDLNGRQIKSAVKTARLLAAGKGEGVGMAHIATVLRITRGVVL</sequence>
<evidence type="ECO:0000313" key="4">
    <source>
        <dbReference type="Proteomes" id="UP001595075"/>
    </source>
</evidence>
<dbReference type="Proteomes" id="UP001595075">
    <property type="component" value="Unassembled WGS sequence"/>
</dbReference>
<evidence type="ECO:0000259" key="2">
    <source>
        <dbReference type="SMART" id="SM00382"/>
    </source>
</evidence>
<dbReference type="InterPro" id="IPR027417">
    <property type="entry name" value="P-loop_NTPase"/>
</dbReference>
<dbReference type="SMART" id="SM00382">
    <property type="entry name" value="AAA"/>
    <property type="match status" value="1"/>
</dbReference>
<organism evidence="3 4">
    <name type="scientific">Oculimacula yallundae</name>
    <dbReference type="NCBI Taxonomy" id="86028"/>
    <lineage>
        <taxon>Eukaryota</taxon>
        <taxon>Fungi</taxon>
        <taxon>Dikarya</taxon>
        <taxon>Ascomycota</taxon>
        <taxon>Pezizomycotina</taxon>
        <taxon>Leotiomycetes</taxon>
        <taxon>Helotiales</taxon>
        <taxon>Ploettnerulaceae</taxon>
        <taxon>Oculimacula</taxon>
    </lineage>
</organism>
<dbReference type="Gene3D" id="3.40.50.300">
    <property type="entry name" value="P-loop containing nucleotide triphosphate hydrolases"/>
    <property type="match status" value="1"/>
</dbReference>
<feature type="compositionally biased region" description="Pro residues" evidence="1">
    <location>
        <begin position="378"/>
        <end position="392"/>
    </location>
</feature>
<dbReference type="EMBL" id="JAZHXI010000006">
    <property type="protein sequence ID" value="KAL2070945.1"/>
    <property type="molecule type" value="Genomic_DNA"/>
</dbReference>
<comment type="caution">
    <text evidence="3">The sequence shown here is derived from an EMBL/GenBank/DDBJ whole genome shotgun (WGS) entry which is preliminary data.</text>
</comment>
<feature type="domain" description="AAA+ ATPase" evidence="2">
    <location>
        <begin position="492"/>
        <end position="619"/>
    </location>
</feature>
<evidence type="ECO:0000256" key="1">
    <source>
        <dbReference type="SAM" id="MobiDB-lite"/>
    </source>
</evidence>
<protein>
    <recommendedName>
        <fullName evidence="2">AAA+ ATPase domain-containing protein</fullName>
    </recommendedName>
</protein>
<evidence type="ECO:0000313" key="3">
    <source>
        <dbReference type="EMBL" id="KAL2070945.1"/>
    </source>
</evidence>
<feature type="region of interest" description="Disordered" evidence="1">
    <location>
        <begin position="372"/>
        <end position="392"/>
    </location>
</feature>
<dbReference type="InterPro" id="IPR003959">
    <property type="entry name" value="ATPase_AAA_core"/>
</dbReference>
<gene>
    <name evidence="3" type="ORF">VTL71DRAFT_13971</name>
</gene>
<dbReference type="CDD" id="cd19481">
    <property type="entry name" value="RecA-like_protease"/>
    <property type="match status" value="1"/>
</dbReference>
<dbReference type="InterPro" id="IPR003593">
    <property type="entry name" value="AAA+_ATPase"/>
</dbReference>
<name>A0ABR4CMA2_9HELO</name>
<keyword evidence="4" id="KW-1185">Reference proteome</keyword>
<dbReference type="PANTHER" id="PTHR46411">
    <property type="entry name" value="FAMILY ATPASE, PUTATIVE-RELATED"/>
    <property type="match status" value="1"/>
</dbReference>
<dbReference type="InterPro" id="IPR054289">
    <property type="entry name" value="DUF7025"/>
</dbReference>
<dbReference type="PANTHER" id="PTHR46411:SF3">
    <property type="entry name" value="AAA+ ATPASE DOMAIN-CONTAINING PROTEIN"/>
    <property type="match status" value="1"/>
</dbReference>
<accession>A0ABR4CMA2</accession>